<keyword evidence="6 9" id="KW-1133">Transmembrane helix</keyword>
<evidence type="ECO:0000256" key="3">
    <source>
        <dbReference type="ARBA" id="ARBA00022448"/>
    </source>
</evidence>
<evidence type="ECO:0000313" key="10">
    <source>
        <dbReference type="EMBL" id="REC95325.1"/>
    </source>
</evidence>
<protein>
    <submittedName>
        <fullName evidence="10">SSS family solute:Na+ symporter</fullName>
    </submittedName>
</protein>
<feature type="transmembrane region" description="Helical" evidence="9">
    <location>
        <begin position="442"/>
        <end position="462"/>
    </location>
</feature>
<dbReference type="PROSITE" id="PS50283">
    <property type="entry name" value="NA_SOLUT_SYMP_3"/>
    <property type="match status" value="1"/>
</dbReference>
<evidence type="ECO:0000256" key="7">
    <source>
        <dbReference type="ARBA" id="ARBA00023136"/>
    </source>
</evidence>
<evidence type="ECO:0000313" key="11">
    <source>
        <dbReference type="Proteomes" id="UP000256334"/>
    </source>
</evidence>
<dbReference type="PANTHER" id="PTHR48086">
    <property type="entry name" value="SODIUM/PROLINE SYMPORTER-RELATED"/>
    <property type="match status" value="1"/>
</dbReference>
<evidence type="ECO:0000256" key="1">
    <source>
        <dbReference type="ARBA" id="ARBA00004141"/>
    </source>
</evidence>
<comment type="subcellular location">
    <subcellularLocation>
        <location evidence="1">Membrane</location>
        <topology evidence="1">Multi-pass membrane protein</topology>
    </subcellularLocation>
</comment>
<evidence type="ECO:0000256" key="6">
    <source>
        <dbReference type="ARBA" id="ARBA00022989"/>
    </source>
</evidence>
<feature type="transmembrane region" description="Helical" evidence="9">
    <location>
        <begin position="6"/>
        <end position="24"/>
    </location>
</feature>
<comment type="caution">
    <text evidence="10">The sequence shown here is derived from an EMBL/GenBank/DDBJ whole genome shotgun (WGS) entry which is preliminary data.</text>
</comment>
<feature type="transmembrane region" description="Helical" evidence="9">
    <location>
        <begin position="308"/>
        <end position="334"/>
    </location>
</feature>
<dbReference type="CDD" id="cd10322">
    <property type="entry name" value="SLC5sbd"/>
    <property type="match status" value="1"/>
</dbReference>
<dbReference type="PANTHER" id="PTHR48086:SF7">
    <property type="entry name" value="SODIUM-SOLUTE SYMPORTER-RELATED"/>
    <property type="match status" value="1"/>
</dbReference>
<dbReference type="GO" id="GO:0005886">
    <property type="term" value="C:plasma membrane"/>
    <property type="evidence" value="ECO:0007669"/>
    <property type="project" value="TreeGrafter"/>
</dbReference>
<keyword evidence="11" id="KW-1185">Reference proteome</keyword>
<feature type="transmembrane region" description="Helical" evidence="9">
    <location>
        <begin position="119"/>
        <end position="141"/>
    </location>
</feature>
<name>A0A3D9DXE8_9GAMM</name>
<keyword evidence="4 9" id="KW-0812">Transmembrane</keyword>
<dbReference type="InterPro" id="IPR001734">
    <property type="entry name" value="Na/solute_symporter"/>
</dbReference>
<dbReference type="RefSeq" id="WP_115854383.1">
    <property type="nucleotide sequence ID" value="NZ_QRDJ01000007.1"/>
</dbReference>
<sequence>MGITAYVVPVLVVYFALILGLGYYHSRKIENSEDFLVSGRNTGFWVLAGTIVGTNVGGGTMIGISAEAYRSGVSAIWPVLPSLIFIGLWTFLFVRYINRIRQVTLPDFLVLRFGERVRVPAAIFTMLRSIVLTGMQILAMASVVSTVLGWSMTASIIFSFVVTVGYCLLGGLHTVMVTDAIQTVIQTLGPLLIVTLIVFGLTQSGTLSDQAATLDPSMWNVWEPGWVVILGFIAASGPYYLIYQPMWQRVYAARDENTAVKSMAWGTVFSFLTVLLPITIGILAHLVAPADMDPNRILPWLYLEYFPPLVGSFFAVSLIAAIMSVLDSMVLDGSANLVRDIYQKRLNPRASERQLIRMGRVSILIISTLGLLMALALPNLIVLWVFANALAAGGIVVPALAAWFFKRATSRGAFWAIVGGGVGTAFWGGVNWVMTGDPGTPWLGISPVYVGFVISTALLIIISRNTPHGPDENPESTLYHWRDVAHADSPQASVSIERVWASFMQHSSAHPATRA</sequence>
<keyword evidence="5" id="KW-0769">Symport</keyword>
<proteinExistence type="inferred from homology"/>
<keyword evidence="7 9" id="KW-0472">Membrane</keyword>
<evidence type="ECO:0000256" key="5">
    <source>
        <dbReference type="ARBA" id="ARBA00022847"/>
    </source>
</evidence>
<dbReference type="Gene3D" id="1.20.1730.10">
    <property type="entry name" value="Sodium/glucose cotransporter"/>
    <property type="match status" value="1"/>
</dbReference>
<accession>A0A3D9DXE8</accession>
<feature type="transmembrane region" description="Helical" evidence="9">
    <location>
        <begin position="381"/>
        <end position="405"/>
    </location>
</feature>
<dbReference type="InterPro" id="IPR038377">
    <property type="entry name" value="Na/Glc_symporter_sf"/>
</dbReference>
<feature type="transmembrane region" description="Helical" evidence="9">
    <location>
        <begin position="221"/>
        <end position="242"/>
    </location>
</feature>
<evidence type="ECO:0000256" key="4">
    <source>
        <dbReference type="ARBA" id="ARBA00022692"/>
    </source>
</evidence>
<dbReference type="GO" id="GO:0015293">
    <property type="term" value="F:symporter activity"/>
    <property type="evidence" value="ECO:0007669"/>
    <property type="project" value="UniProtKB-KW"/>
</dbReference>
<dbReference type="EMBL" id="QRDJ01000007">
    <property type="protein sequence ID" value="REC95325.1"/>
    <property type="molecule type" value="Genomic_DNA"/>
</dbReference>
<evidence type="ECO:0000256" key="8">
    <source>
        <dbReference type="RuleBase" id="RU362091"/>
    </source>
</evidence>
<feature type="transmembrane region" description="Helical" evidence="9">
    <location>
        <begin position="76"/>
        <end position="98"/>
    </location>
</feature>
<feature type="transmembrane region" description="Helical" evidence="9">
    <location>
        <begin position="181"/>
        <end position="201"/>
    </location>
</feature>
<dbReference type="OrthoDB" id="9789704at2"/>
<feature type="transmembrane region" description="Helical" evidence="9">
    <location>
        <begin position="355"/>
        <end position="375"/>
    </location>
</feature>
<dbReference type="Proteomes" id="UP000256334">
    <property type="component" value="Unassembled WGS sequence"/>
</dbReference>
<feature type="transmembrane region" description="Helical" evidence="9">
    <location>
        <begin position="44"/>
        <end position="64"/>
    </location>
</feature>
<dbReference type="InterPro" id="IPR050277">
    <property type="entry name" value="Sodium:Solute_Symporter"/>
</dbReference>
<feature type="transmembrane region" description="Helical" evidence="9">
    <location>
        <begin position="412"/>
        <end position="430"/>
    </location>
</feature>
<evidence type="ECO:0000256" key="9">
    <source>
        <dbReference type="SAM" id="Phobius"/>
    </source>
</evidence>
<keyword evidence="3" id="KW-0813">Transport</keyword>
<organism evidence="10 11">
    <name type="scientific">Kushneria indalinina DSM 14324</name>
    <dbReference type="NCBI Taxonomy" id="1122140"/>
    <lineage>
        <taxon>Bacteria</taxon>
        <taxon>Pseudomonadati</taxon>
        <taxon>Pseudomonadota</taxon>
        <taxon>Gammaproteobacteria</taxon>
        <taxon>Oceanospirillales</taxon>
        <taxon>Halomonadaceae</taxon>
        <taxon>Kushneria</taxon>
    </lineage>
</organism>
<gene>
    <name evidence="10" type="ORF">C8D72_2161</name>
</gene>
<dbReference type="Pfam" id="PF00474">
    <property type="entry name" value="SSF"/>
    <property type="match status" value="1"/>
</dbReference>
<feature type="transmembrane region" description="Helical" evidence="9">
    <location>
        <begin position="147"/>
        <end position="169"/>
    </location>
</feature>
<feature type="transmembrane region" description="Helical" evidence="9">
    <location>
        <begin position="263"/>
        <end position="288"/>
    </location>
</feature>
<reference evidence="10 11" key="1">
    <citation type="submission" date="2018-07" db="EMBL/GenBank/DDBJ databases">
        <title>Genomic Encyclopedia of Type Strains, Phase IV (KMG-IV): sequencing the most valuable type-strain genomes for metagenomic binning, comparative biology and taxonomic classification.</title>
        <authorList>
            <person name="Goeker M."/>
        </authorList>
    </citation>
    <scope>NUCLEOTIDE SEQUENCE [LARGE SCALE GENOMIC DNA]</scope>
    <source>
        <strain evidence="10 11">DSM 14324</strain>
    </source>
</reference>
<evidence type="ECO:0000256" key="2">
    <source>
        <dbReference type="ARBA" id="ARBA00006434"/>
    </source>
</evidence>
<comment type="similarity">
    <text evidence="2 8">Belongs to the sodium:solute symporter (SSF) (TC 2.A.21) family.</text>
</comment>
<dbReference type="AlphaFoldDB" id="A0A3D9DXE8"/>